<evidence type="ECO:0000259" key="4">
    <source>
        <dbReference type="Pfam" id="PF13243"/>
    </source>
</evidence>
<evidence type="ECO:0000256" key="3">
    <source>
        <dbReference type="SAM" id="SignalP"/>
    </source>
</evidence>
<keyword evidence="3" id="KW-0732">Signal</keyword>
<dbReference type="AlphaFoldDB" id="A0A9J8C2V2"/>
<dbReference type="GeneTree" id="ENSGT00390000011570"/>
<reference evidence="5" key="2">
    <citation type="submission" date="2025-09" db="UniProtKB">
        <authorList>
            <consortium name="Ensembl"/>
        </authorList>
    </citation>
    <scope>IDENTIFICATION</scope>
</reference>
<evidence type="ECO:0000256" key="1">
    <source>
        <dbReference type="ARBA" id="ARBA00009755"/>
    </source>
</evidence>
<dbReference type="PANTHER" id="PTHR11764">
    <property type="entry name" value="TERPENE CYCLASE/MUTASE FAMILY MEMBER"/>
    <property type="match status" value="1"/>
</dbReference>
<dbReference type="PANTHER" id="PTHR11764:SF20">
    <property type="entry name" value="LANOSTEROL SYNTHASE"/>
    <property type="match status" value="1"/>
</dbReference>
<evidence type="ECO:0000313" key="5">
    <source>
        <dbReference type="Ensembl" id="ENSCCRP00000160666.1"/>
    </source>
</evidence>
<dbReference type="InterPro" id="IPR032696">
    <property type="entry name" value="SQ_cyclase_C"/>
</dbReference>
<name>A0A9J8C2V2_CYPCA</name>
<keyword evidence="2" id="KW-0677">Repeat</keyword>
<dbReference type="InterPro" id="IPR008930">
    <property type="entry name" value="Terpenoid_cyclase/PrenylTrfase"/>
</dbReference>
<evidence type="ECO:0000313" key="6">
    <source>
        <dbReference type="Proteomes" id="UP001108240"/>
    </source>
</evidence>
<dbReference type="Proteomes" id="UP001108240">
    <property type="component" value="Unplaced"/>
</dbReference>
<dbReference type="GO" id="GO:0016104">
    <property type="term" value="P:triterpenoid biosynthetic process"/>
    <property type="evidence" value="ECO:0007669"/>
    <property type="project" value="InterPro"/>
</dbReference>
<evidence type="ECO:0000256" key="2">
    <source>
        <dbReference type="ARBA" id="ARBA00022737"/>
    </source>
</evidence>
<sequence>MPILQCFYLVIGGLIQVFESVTDLSSWRLSNVEGRQTWRYIEEADHVNRQQSMLESHSLGLDMGEFISVSPATHTAVEAALKGMDFYSRLQAEDGHWAEDYGGPLFLLPGHSFIINYKDTVFRTALNYTALRILGLGPDDPDMVQERNNLHSKGGAVGISSWIFFLNQAVPFLGASTSFHFMVPLSSDLPAHELLVTAVVLFLGVKQELYVQEYSSIDWQAQRNNTAACDLYTPHSTLLTIAYLILNVYELYDHIKADDHFSNQLLLGERKEKKFCFILCNVSMKSILTRPWFYCVSFLCACYIKIICQLLFIHKYCSVYETNFLFCQILKTVNMLDNSSGGLDYCRRVQRPAGSWEGSRGVCFTYGVWFGLEAFACMGHTFQSGYCSFTALWDGGWGEDFESCEQQRYVQSKNSQIHNTCWALLGLMAVRLHYSLECSMYKVCTNYYYYYCFKDCRLLFSSYILHYVYRHMYIRIFYDSFKFYQMLKTFQTKLYLNKKDYYCSR</sequence>
<protein>
    <submittedName>
        <fullName evidence="5">Lanosterol synthase (2,3-oxidosqualene-lanosterol cyclase)</fullName>
    </submittedName>
</protein>
<proteinExistence type="inferred from homology"/>
<dbReference type="SUPFAM" id="SSF48239">
    <property type="entry name" value="Terpenoid cyclases/Protein prenyltransferases"/>
    <property type="match status" value="1"/>
</dbReference>
<dbReference type="Ensembl" id="ENSCCRT00000192501.1">
    <property type="protein sequence ID" value="ENSCCRP00000160666.1"/>
    <property type="gene ID" value="ENSCCRG00000074874.1"/>
</dbReference>
<dbReference type="Gene3D" id="6.20.120.20">
    <property type="match status" value="1"/>
</dbReference>
<dbReference type="GO" id="GO:0005811">
    <property type="term" value="C:lipid droplet"/>
    <property type="evidence" value="ECO:0007669"/>
    <property type="project" value="InterPro"/>
</dbReference>
<dbReference type="InterPro" id="IPR018333">
    <property type="entry name" value="Squalene_cyclase"/>
</dbReference>
<dbReference type="GO" id="GO:0000250">
    <property type="term" value="F:lanosterol synthase activity"/>
    <property type="evidence" value="ECO:0007669"/>
    <property type="project" value="TreeGrafter"/>
</dbReference>
<comment type="similarity">
    <text evidence="1">Belongs to the terpene cyclase/mutase family.</text>
</comment>
<feature type="domain" description="Squalene cyclase C-terminal" evidence="4">
    <location>
        <begin position="340"/>
        <end position="430"/>
    </location>
</feature>
<accession>A0A9J8C2V2</accession>
<organism evidence="5 6">
    <name type="scientific">Cyprinus carpio carpio</name>
    <dbReference type="NCBI Taxonomy" id="630221"/>
    <lineage>
        <taxon>Eukaryota</taxon>
        <taxon>Metazoa</taxon>
        <taxon>Chordata</taxon>
        <taxon>Craniata</taxon>
        <taxon>Vertebrata</taxon>
        <taxon>Euteleostomi</taxon>
        <taxon>Actinopterygii</taxon>
        <taxon>Neopterygii</taxon>
        <taxon>Teleostei</taxon>
        <taxon>Ostariophysi</taxon>
        <taxon>Cypriniformes</taxon>
        <taxon>Cyprinidae</taxon>
        <taxon>Cyprininae</taxon>
        <taxon>Cyprinus</taxon>
    </lineage>
</organism>
<keyword evidence="6" id="KW-1185">Reference proteome</keyword>
<dbReference type="Gene3D" id="1.50.10.20">
    <property type="match status" value="2"/>
</dbReference>
<reference evidence="5" key="1">
    <citation type="submission" date="2025-08" db="UniProtKB">
        <authorList>
            <consortium name="Ensembl"/>
        </authorList>
    </citation>
    <scope>IDENTIFICATION</scope>
</reference>
<feature type="chain" id="PRO_5039904663" evidence="3">
    <location>
        <begin position="21"/>
        <end position="505"/>
    </location>
</feature>
<dbReference type="GO" id="GO:0006695">
    <property type="term" value="P:cholesterol biosynthetic process"/>
    <property type="evidence" value="ECO:0007669"/>
    <property type="project" value="TreeGrafter"/>
</dbReference>
<feature type="signal peptide" evidence="3">
    <location>
        <begin position="1"/>
        <end position="20"/>
    </location>
</feature>
<dbReference type="Pfam" id="PF13243">
    <property type="entry name" value="SQHop_cyclase_C"/>
    <property type="match status" value="1"/>
</dbReference>